<keyword evidence="2" id="KW-0238">DNA-binding</keyword>
<keyword evidence="3" id="KW-0804">Transcription</keyword>
<evidence type="ECO:0000256" key="2">
    <source>
        <dbReference type="ARBA" id="ARBA00023125"/>
    </source>
</evidence>
<dbReference type="SUPFAM" id="SSF75516">
    <property type="entry name" value="Pheromone-binding domain of LuxR-like quorum-sensing transcription factors"/>
    <property type="match status" value="1"/>
</dbReference>
<dbReference type="Pfam" id="PF03472">
    <property type="entry name" value="Autoind_bind"/>
    <property type="match status" value="1"/>
</dbReference>
<organism evidence="5 6">
    <name type="scientific">Rubellimicrobium rubrum</name>
    <dbReference type="NCBI Taxonomy" id="2585369"/>
    <lineage>
        <taxon>Bacteria</taxon>
        <taxon>Pseudomonadati</taxon>
        <taxon>Pseudomonadota</taxon>
        <taxon>Alphaproteobacteria</taxon>
        <taxon>Rhodobacterales</taxon>
        <taxon>Roseobacteraceae</taxon>
        <taxon>Rubellimicrobium</taxon>
    </lineage>
</organism>
<feature type="domain" description="Transcription factor LuxR-like autoinducer-binding" evidence="4">
    <location>
        <begin position="32"/>
        <end position="125"/>
    </location>
</feature>
<dbReference type="Proteomes" id="UP000305887">
    <property type="component" value="Unassembled WGS sequence"/>
</dbReference>
<comment type="caution">
    <text evidence="5">The sequence shown here is derived from an EMBL/GenBank/DDBJ whole genome shotgun (WGS) entry which is preliminary data.</text>
</comment>
<keyword evidence="1" id="KW-0805">Transcription regulation</keyword>
<dbReference type="InterPro" id="IPR005143">
    <property type="entry name" value="TF_LuxR_autoind-bd_dom"/>
</dbReference>
<keyword evidence="6" id="KW-1185">Reference proteome</keyword>
<dbReference type="AlphaFoldDB" id="A0A5C4N5C2"/>
<dbReference type="InterPro" id="IPR036693">
    <property type="entry name" value="TF_LuxR_autoind-bd_dom_sf"/>
</dbReference>
<reference evidence="5 6" key="1">
    <citation type="submission" date="2019-06" db="EMBL/GenBank/DDBJ databases">
        <title>YIM 131921 draft genome.</title>
        <authorList>
            <person name="Jiang L."/>
        </authorList>
    </citation>
    <scope>NUCLEOTIDE SEQUENCE [LARGE SCALE GENOMIC DNA]</scope>
    <source>
        <strain evidence="5 6">YIM 131921</strain>
    </source>
</reference>
<evidence type="ECO:0000313" key="6">
    <source>
        <dbReference type="Proteomes" id="UP000305887"/>
    </source>
</evidence>
<protein>
    <submittedName>
        <fullName evidence="5">Transcriptional regulator</fullName>
    </submittedName>
</protein>
<evidence type="ECO:0000256" key="3">
    <source>
        <dbReference type="ARBA" id="ARBA00023163"/>
    </source>
</evidence>
<accession>A0A5C4N5C2</accession>
<evidence type="ECO:0000259" key="4">
    <source>
        <dbReference type="Pfam" id="PF03472"/>
    </source>
</evidence>
<sequence>MNTSIDIPAELAELKIIAPAGFAVALHVHFTTPAYLFQTYPTKWIEEYGRDGLVMQDPVVAWSFANTGTIAWKALAPSDRAGVLARAAAHGLNHGIGVSLIERDSRSVAFFARTDRAFSPDEVARIEAGVATLHDATDPDQPLGPEAREGLRRLSVAFTHP</sequence>
<dbReference type="OrthoDB" id="7826109at2"/>
<proteinExistence type="predicted"/>
<dbReference type="EMBL" id="VDFU01000001">
    <property type="protein sequence ID" value="TNC52828.1"/>
    <property type="molecule type" value="Genomic_DNA"/>
</dbReference>
<dbReference type="Gene3D" id="3.30.450.80">
    <property type="entry name" value="Transcription factor LuxR-like, autoinducer-binding domain"/>
    <property type="match status" value="1"/>
</dbReference>
<evidence type="ECO:0000256" key="1">
    <source>
        <dbReference type="ARBA" id="ARBA00023015"/>
    </source>
</evidence>
<evidence type="ECO:0000313" key="5">
    <source>
        <dbReference type="EMBL" id="TNC52828.1"/>
    </source>
</evidence>
<dbReference type="RefSeq" id="WP_139074617.1">
    <property type="nucleotide sequence ID" value="NZ_VDFU01000001.1"/>
</dbReference>
<name>A0A5C4N5C2_9RHOB</name>
<dbReference type="GO" id="GO:0003677">
    <property type="term" value="F:DNA binding"/>
    <property type="evidence" value="ECO:0007669"/>
    <property type="project" value="UniProtKB-KW"/>
</dbReference>
<gene>
    <name evidence="5" type="ORF">FHG66_00600</name>
</gene>